<evidence type="ECO:0000313" key="7">
    <source>
        <dbReference type="Proteomes" id="UP000823960"/>
    </source>
</evidence>
<dbReference type="Gene3D" id="3.20.20.80">
    <property type="entry name" value="Glycosidases"/>
    <property type="match status" value="1"/>
</dbReference>
<protein>
    <submittedName>
        <fullName evidence="6">Xylan 1,4-beta-xylosidase</fullName>
    </submittedName>
</protein>
<evidence type="ECO:0000256" key="2">
    <source>
        <dbReference type="ARBA" id="ARBA00022801"/>
    </source>
</evidence>
<dbReference type="EMBL" id="DVOL01000053">
    <property type="protein sequence ID" value="HIV10858.1"/>
    <property type="molecule type" value="Genomic_DNA"/>
</dbReference>
<reference evidence="6" key="1">
    <citation type="submission" date="2020-10" db="EMBL/GenBank/DDBJ databases">
        <authorList>
            <person name="Gilroy R."/>
        </authorList>
    </citation>
    <scope>NUCLEOTIDE SEQUENCE</scope>
    <source>
        <strain evidence="6">1370</strain>
    </source>
</reference>
<proteinExistence type="inferred from homology"/>
<dbReference type="SUPFAM" id="SSF51011">
    <property type="entry name" value="Glycosyl hydrolase domain"/>
    <property type="match status" value="1"/>
</dbReference>
<comment type="caution">
    <text evidence="6">The sequence shown here is derived from an EMBL/GenBank/DDBJ whole genome shotgun (WGS) entry which is preliminary data.</text>
</comment>
<evidence type="ECO:0000259" key="5">
    <source>
        <dbReference type="Pfam" id="PF01229"/>
    </source>
</evidence>
<name>A0A9D1T4X7_9FIRM</name>
<comment type="similarity">
    <text evidence="1">Belongs to the glycosyl hydrolase 39 family.</text>
</comment>
<dbReference type="InterPro" id="IPR049166">
    <property type="entry name" value="GH39_cat"/>
</dbReference>
<dbReference type="InterPro" id="IPR051923">
    <property type="entry name" value="Glycosyl_Hydrolase_39"/>
</dbReference>
<dbReference type="GO" id="GO:0005975">
    <property type="term" value="P:carbohydrate metabolic process"/>
    <property type="evidence" value="ECO:0007669"/>
    <property type="project" value="InterPro"/>
</dbReference>
<dbReference type="Proteomes" id="UP000823960">
    <property type="component" value="Unassembled WGS sequence"/>
</dbReference>
<dbReference type="PRINTS" id="PR00745">
    <property type="entry name" value="GLHYDRLASE39"/>
</dbReference>
<dbReference type="PANTHER" id="PTHR12631">
    <property type="entry name" value="ALPHA-L-IDURONIDASE"/>
    <property type="match status" value="1"/>
</dbReference>
<feature type="active site" description="Proton donor" evidence="4">
    <location>
        <position position="165"/>
    </location>
</feature>
<evidence type="ECO:0000256" key="3">
    <source>
        <dbReference type="ARBA" id="ARBA00023295"/>
    </source>
</evidence>
<keyword evidence="3" id="KW-0326">Glycosidase</keyword>
<organism evidence="6 7">
    <name type="scientific">Candidatus Faeciplasma avium</name>
    <dbReference type="NCBI Taxonomy" id="2840798"/>
    <lineage>
        <taxon>Bacteria</taxon>
        <taxon>Bacillati</taxon>
        <taxon>Bacillota</taxon>
        <taxon>Clostridia</taxon>
        <taxon>Eubacteriales</taxon>
        <taxon>Oscillospiraceae</taxon>
        <taxon>Oscillospiraceae incertae sedis</taxon>
        <taxon>Candidatus Faeciplasma</taxon>
    </lineage>
</organism>
<sequence length="502" mass="57685">MERSIKISENDRAVFNNRVDFCVGTGRMGLALQKEYYEQLKLVQKEIGFKHIRGHGLFCDDMAIYQEYREGPRNPDSPCHVEYNFTYLDLVMDSYRELGLRPFIELGFMPKRLASGEQTIFYWKGNTTPPKSYEEWCRLVRATLSHLVQRYGEEAYEYPIEVWNEPNLPGFWYRADMKEYFKLFKESFLAIKALDSRFKVGGPAICGVRDEEWISEFMSFCRSEGLKIDFVTRHHYTTELPEHSGHYGYAKLMESEAGFENLKTTRDIIDSFPEYRGLPIHITEFNTSYIPNCPIHDTNLNAAYLGRQLSRLGDVNESYSYWTFGDIFEEQGVPFTPFHGGFGMVANGCIPKPTFYAFKFFKQLDGECMYKDDDAIVMKTEEGYKICCWNICPKGENKELTLRLLLPGSGEYSLVTSTVDESCCNPLKLWHDMGEPSSLSDSELSLLREAARPLIGSSRIAADGELSVSLTLGRNALVYAELKKSSLTPDRGYDYERATTTL</sequence>
<accession>A0A9D1T4X7</accession>
<reference evidence="6" key="2">
    <citation type="journal article" date="2021" name="PeerJ">
        <title>Extensive microbial diversity within the chicken gut microbiome revealed by metagenomics and culture.</title>
        <authorList>
            <person name="Gilroy R."/>
            <person name="Ravi A."/>
            <person name="Getino M."/>
            <person name="Pursley I."/>
            <person name="Horton D.L."/>
            <person name="Alikhan N.F."/>
            <person name="Baker D."/>
            <person name="Gharbi K."/>
            <person name="Hall N."/>
            <person name="Watson M."/>
            <person name="Adriaenssens E.M."/>
            <person name="Foster-Nyarko E."/>
            <person name="Jarju S."/>
            <person name="Secka A."/>
            <person name="Antonio M."/>
            <person name="Oren A."/>
            <person name="Chaudhuri R.R."/>
            <person name="La Ragione R."/>
            <person name="Hildebrand F."/>
            <person name="Pallen M.J."/>
        </authorList>
    </citation>
    <scope>NUCLEOTIDE SEQUENCE</scope>
    <source>
        <strain evidence="6">1370</strain>
    </source>
</reference>
<evidence type="ECO:0000313" key="6">
    <source>
        <dbReference type="EMBL" id="HIV10858.1"/>
    </source>
</evidence>
<dbReference type="InterPro" id="IPR000514">
    <property type="entry name" value="Glyco_hydro_39"/>
</dbReference>
<dbReference type="Gene3D" id="2.60.40.1500">
    <property type="entry name" value="Glycosyl hydrolase domain, family 39"/>
    <property type="match status" value="1"/>
</dbReference>
<dbReference type="PANTHER" id="PTHR12631:SF10">
    <property type="entry name" value="BETA-XYLOSIDASE-LIKE PROTEIN-RELATED"/>
    <property type="match status" value="1"/>
</dbReference>
<dbReference type="SUPFAM" id="SSF51445">
    <property type="entry name" value="(Trans)glycosidases"/>
    <property type="match status" value="1"/>
</dbReference>
<gene>
    <name evidence="6" type="ORF">IAD28_04075</name>
</gene>
<dbReference type="Pfam" id="PF01229">
    <property type="entry name" value="Glyco_hydro_39"/>
    <property type="match status" value="1"/>
</dbReference>
<evidence type="ECO:0000256" key="4">
    <source>
        <dbReference type="PIRSR" id="PIRSR600514-1"/>
    </source>
</evidence>
<keyword evidence="2" id="KW-0378">Hydrolase</keyword>
<dbReference type="AlphaFoldDB" id="A0A9D1T4X7"/>
<evidence type="ECO:0000256" key="1">
    <source>
        <dbReference type="ARBA" id="ARBA00008875"/>
    </source>
</evidence>
<dbReference type="GO" id="GO:0004553">
    <property type="term" value="F:hydrolase activity, hydrolyzing O-glycosyl compounds"/>
    <property type="evidence" value="ECO:0007669"/>
    <property type="project" value="InterPro"/>
</dbReference>
<feature type="domain" description="Glycosyl hydrolases family 39 N-terminal catalytic" evidence="5">
    <location>
        <begin position="10"/>
        <end position="464"/>
    </location>
</feature>
<dbReference type="InterPro" id="IPR017853">
    <property type="entry name" value="GH"/>
</dbReference>